<feature type="region of interest" description="Disordered" evidence="1">
    <location>
        <begin position="1"/>
        <end position="85"/>
    </location>
</feature>
<evidence type="ECO:0000256" key="1">
    <source>
        <dbReference type="SAM" id="MobiDB-lite"/>
    </source>
</evidence>
<name>A0A2I0JYC0_PUNGR</name>
<reference evidence="2 3" key="1">
    <citation type="submission" date="2017-11" db="EMBL/GenBank/DDBJ databases">
        <title>De-novo sequencing of pomegranate (Punica granatum L.) genome.</title>
        <authorList>
            <person name="Akparov Z."/>
            <person name="Amiraslanov A."/>
            <person name="Hajiyeva S."/>
            <person name="Abbasov M."/>
            <person name="Kaur K."/>
            <person name="Hamwieh A."/>
            <person name="Solovyev V."/>
            <person name="Salamov A."/>
            <person name="Braich B."/>
            <person name="Kosarev P."/>
            <person name="Mahmoud A."/>
            <person name="Hajiyev E."/>
            <person name="Babayeva S."/>
            <person name="Izzatullayeva V."/>
            <person name="Mammadov A."/>
            <person name="Mammadov A."/>
            <person name="Sharifova S."/>
            <person name="Ojaghi J."/>
            <person name="Eynullazada K."/>
            <person name="Bayramov B."/>
            <person name="Abdulazimova A."/>
            <person name="Shahmuradov I."/>
        </authorList>
    </citation>
    <scope>NUCLEOTIDE SEQUENCE [LARGE SCALE GENOMIC DNA]</scope>
    <source>
        <strain evidence="3">cv. AG2017</strain>
        <tissue evidence="2">Leaf</tissue>
    </source>
</reference>
<feature type="compositionally biased region" description="Basic and acidic residues" evidence="1">
    <location>
        <begin position="1"/>
        <end position="14"/>
    </location>
</feature>
<evidence type="ECO:0000313" key="3">
    <source>
        <dbReference type="Proteomes" id="UP000233551"/>
    </source>
</evidence>
<comment type="caution">
    <text evidence="2">The sequence shown here is derived from an EMBL/GenBank/DDBJ whole genome shotgun (WGS) entry which is preliminary data.</text>
</comment>
<sequence length="185" mass="19873">MGARTTGEKQDPRKAQKGNWKNKPTISPEATEAGTVVLFIVGSPERQKPAHPRTSADAFPSRAPGRPDARTDKRLPKTGLQIPKGHQDLGVSFRLPIGVQLGLPSRPRPGKRLRTFEVHHEHLDPSIGRSRKSISLGAVVGASVPSSIFLVCHGRYPSGVHHSPLLAGPPDPLATSPTLFLVHQG</sequence>
<evidence type="ECO:0000313" key="2">
    <source>
        <dbReference type="EMBL" id="PKI61301.1"/>
    </source>
</evidence>
<gene>
    <name evidence="2" type="ORF">CRG98_018292</name>
</gene>
<proteinExistence type="predicted"/>
<dbReference type="AlphaFoldDB" id="A0A2I0JYC0"/>
<organism evidence="2 3">
    <name type="scientific">Punica granatum</name>
    <name type="common">Pomegranate</name>
    <dbReference type="NCBI Taxonomy" id="22663"/>
    <lineage>
        <taxon>Eukaryota</taxon>
        <taxon>Viridiplantae</taxon>
        <taxon>Streptophyta</taxon>
        <taxon>Embryophyta</taxon>
        <taxon>Tracheophyta</taxon>
        <taxon>Spermatophyta</taxon>
        <taxon>Magnoliopsida</taxon>
        <taxon>eudicotyledons</taxon>
        <taxon>Gunneridae</taxon>
        <taxon>Pentapetalae</taxon>
        <taxon>rosids</taxon>
        <taxon>malvids</taxon>
        <taxon>Myrtales</taxon>
        <taxon>Lythraceae</taxon>
        <taxon>Punica</taxon>
    </lineage>
</organism>
<dbReference type="EMBL" id="PGOL01001054">
    <property type="protein sequence ID" value="PKI61301.1"/>
    <property type="molecule type" value="Genomic_DNA"/>
</dbReference>
<feature type="compositionally biased region" description="Basic and acidic residues" evidence="1">
    <location>
        <begin position="65"/>
        <end position="75"/>
    </location>
</feature>
<keyword evidence="3" id="KW-1185">Reference proteome</keyword>
<accession>A0A2I0JYC0</accession>
<dbReference type="Proteomes" id="UP000233551">
    <property type="component" value="Unassembled WGS sequence"/>
</dbReference>
<protein>
    <submittedName>
        <fullName evidence="2">Uncharacterized protein</fullName>
    </submittedName>
</protein>